<accession>A0A2H5N3Z9</accession>
<dbReference type="Proteomes" id="UP000236630">
    <property type="component" value="Unassembled WGS sequence"/>
</dbReference>
<name>A0A2H5N3Z9_CITUN</name>
<reference evidence="1 2" key="1">
    <citation type="journal article" date="2017" name="Front. Genet.">
        <title>Draft sequencing of the heterozygous diploid genome of Satsuma (Citrus unshiu Marc.) using a hybrid assembly approach.</title>
        <authorList>
            <person name="Shimizu T."/>
            <person name="Tanizawa Y."/>
            <person name="Mochizuki T."/>
            <person name="Nagasaki H."/>
            <person name="Yoshioka T."/>
            <person name="Toyoda A."/>
            <person name="Fujiyama A."/>
            <person name="Kaminuma E."/>
            <person name="Nakamura Y."/>
        </authorList>
    </citation>
    <scope>NUCLEOTIDE SEQUENCE [LARGE SCALE GENOMIC DNA]</scope>
    <source>
        <strain evidence="2">cv. Miyagawa wase</strain>
    </source>
</reference>
<evidence type="ECO:0000313" key="1">
    <source>
        <dbReference type="EMBL" id="GAY34956.1"/>
    </source>
</evidence>
<protein>
    <submittedName>
        <fullName evidence="1">Uncharacterized protein</fullName>
    </submittedName>
</protein>
<evidence type="ECO:0000313" key="2">
    <source>
        <dbReference type="Proteomes" id="UP000236630"/>
    </source>
</evidence>
<dbReference type="AlphaFoldDB" id="A0A2H5N3Z9"/>
<comment type="caution">
    <text evidence="1">The sequence shown here is derived from an EMBL/GenBank/DDBJ whole genome shotgun (WGS) entry which is preliminary data.</text>
</comment>
<gene>
    <name evidence="1" type="ORF">CUMW_284760</name>
</gene>
<sequence length="75" mass="8432">MLGAGCTVITSFWPPFSQCLPTPQMYHFLPGVSKTIVSLSETQGRLTLWWHHAVLKASFSHSKHVVSSNRVSEKY</sequence>
<proteinExistence type="predicted"/>
<keyword evidence="2" id="KW-1185">Reference proteome</keyword>
<dbReference type="EMBL" id="BDQV01004849">
    <property type="protein sequence ID" value="GAY34956.1"/>
    <property type="molecule type" value="Genomic_DNA"/>
</dbReference>
<organism evidence="1 2">
    <name type="scientific">Citrus unshiu</name>
    <name type="common">Satsuma mandarin</name>
    <name type="synonym">Citrus nobilis var. unshiu</name>
    <dbReference type="NCBI Taxonomy" id="55188"/>
    <lineage>
        <taxon>Eukaryota</taxon>
        <taxon>Viridiplantae</taxon>
        <taxon>Streptophyta</taxon>
        <taxon>Embryophyta</taxon>
        <taxon>Tracheophyta</taxon>
        <taxon>Spermatophyta</taxon>
        <taxon>Magnoliopsida</taxon>
        <taxon>eudicotyledons</taxon>
        <taxon>Gunneridae</taxon>
        <taxon>Pentapetalae</taxon>
        <taxon>rosids</taxon>
        <taxon>malvids</taxon>
        <taxon>Sapindales</taxon>
        <taxon>Rutaceae</taxon>
        <taxon>Aurantioideae</taxon>
        <taxon>Citrus</taxon>
    </lineage>
</organism>